<keyword evidence="1 4" id="KW-0540">Nuclease</keyword>
<dbReference type="GO" id="GO:0006260">
    <property type="term" value="P:DNA replication"/>
    <property type="evidence" value="ECO:0007669"/>
    <property type="project" value="UniProtKB-KW"/>
</dbReference>
<proteinExistence type="inferred from homology"/>
<dbReference type="GO" id="GO:0006310">
    <property type="term" value="P:DNA recombination"/>
    <property type="evidence" value="ECO:0007669"/>
    <property type="project" value="UniProtKB-KW"/>
</dbReference>
<dbReference type="InterPro" id="IPR004843">
    <property type="entry name" value="Calcineurin-like_PHP"/>
</dbReference>
<dbReference type="PANTHER" id="PTHR30337">
    <property type="entry name" value="COMPONENT OF ATP-DEPENDENT DSDNA EXONUCLEASE"/>
    <property type="match status" value="1"/>
</dbReference>
<dbReference type="NCBIfam" id="TIGR00619">
    <property type="entry name" value="sbcd"/>
    <property type="match status" value="1"/>
</dbReference>
<name>A0A5C1QN74_9SPIO</name>
<evidence type="ECO:0000313" key="7">
    <source>
        <dbReference type="Proteomes" id="UP000324209"/>
    </source>
</evidence>
<dbReference type="InterPro" id="IPR050535">
    <property type="entry name" value="DNA_Repair-Maintenance_Comp"/>
</dbReference>
<dbReference type="GO" id="GO:0008408">
    <property type="term" value="F:3'-5' exonuclease activity"/>
    <property type="evidence" value="ECO:0007669"/>
    <property type="project" value="InterPro"/>
</dbReference>
<dbReference type="PANTHER" id="PTHR30337:SF0">
    <property type="entry name" value="NUCLEASE SBCCD SUBUNIT D"/>
    <property type="match status" value="1"/>
</dbReference>
<evidence type="ECO:0000256" key="3">
    <source>
        <dbReference type="ARBA" id="ARBA00022839"/>
    </source>
</evidence>
<dbReference type="InterPro" id="IPR029052">
    <property type="entry name" value="Metallo-depent_PP-like"/>
</dbReference>
<evidence type="ECO:0000313" key="6">
    <source>
        <dbReference type="EMBL" id="QEN09131.1"/>
    </source>
</evidence>
<gene>
    <name evidence="4 6" type="primary">sbcD</name>
    <name evidence="6" type="ORF">EXM22_14500</name>
</gene>
<dbReference type="CDD" id="cd00840">
    <property type="entry name" value="MPP_Mre11_N"/>
    <property type="match status" value="1"/>
</dbReference>
<comment type="similarity">
    <text evidence="4">Belongs to the SbcD family.</text>
</comment>
<protein>
    <recommendedName>
        <fullName evidence="4">Nuclease SbcCD subunit D</fullName>
    </recommendedName>
</protein>
<feature type="domain" description="Calcineurin-like phosphoesterase" evidence="5">
    <location>
        <begin position="1"/>
        <end position="104"/>
    </location>
</feature>
<keyword evidence="4" id="KW-0255">Endonuclease</keyword>
<dbReference type="InterPro" id="IPR041796">
    <property type="entry name" value="Mre11_N"/>
</dbReference>
<dbReference type="RefSeq" id="WP_149487207.1">
    <property type="nucleotide sequence ID" value="NZ_CP036150.1"/>
</dbReference>
<keyword evidence="4" id="KW-0235">DNA replication</keyword>
<evidence type="ECO:0000256" key="4">
    <source>
        <dbReference type="RuleBase" id="RU363069"/>
    </source>
</evidence>
<dbReference type="GO" id="GO:0004519">
    <property type="term" value="F:endonuclease activity"/>
    <property type="evidence" value="ECO:0007669"/>
    <property type="project" value="UniProtKB-KW"/>
</dbReference>
<dbReference type="InterPro" id="IPR004593">
    <property type="entry name" value="SbcD"/>
</dbReference>
<comment type="subunit">
    <text evidence="4">Heterodimer of SbcC and SbcD.</text>
</comment>
<keyword evidence="4" id="KW-0233">DNA recombination</keyword>
<keyword evidence="3 4" id="KW-0269">Exonuclease</keyword>
<dbReference type="KEGG" id="ock:EXM22_14500"/>
<evidence type="ECO:0000256" key="1">
    <source>
        <dbReference type="ARBA" id="ARBA00022722"/>
    </source>
</evidence>
<organism evidence="6 7">
    <name type="scientific">Oceanispirochaeta crateris</name>
    <dbReference type="NCBI Taxonomy" id="2518645"/>
    <lineage>
        <taxon>Bacteria</taxon>
        <taxon>Pseudomonadati</taxon>
        <taxon>Spirochaetota</taxon>
        <taxon>Spirochaetia</taxon>
        <taxon>Spirochaetales</taxon>
        <taxon>Spirochaetaceae</taxon>
        <taxon>Oceanispirochaeta</taxon>
    </lineage>
</organism>
<dbReference type="SUPFAM" id="SSF56300">
    <property type="entry name" value="Metallo-dependent phosphatases"/>
    <property type="match status" value="1"/>
</dbReference>
<dbReference type="AlphaFoldDB" id="A0A5C1QN74"/>
<keyword evidence="7" id="KW-1185">Reference proteome</keyword>
<dbReference type="EMBL" id="CP036150">
    <property type="protein sequence ID" value="QEN09131.1"/>
    <property type="molecule type" value="Genomic_DNA"/>
</dbReference>
<evidence type="ECO:0000259" key="5">
    <source>
        <dbReference type="Pfam" id="PF00149"/>
    </source>
</evidence>
<keyword evidence="2 4" id="KW-0378">Hydrolase</keyword>
<evidence type="ECO:0000256" key="2">
    <source>
        <dbReference type="ARBA" id="ARBA00022801"/>
    </source>
</evidence>
<dbReference type="OrthoDB" id="9773856at2"/>
<dbReference type="Pfam" id="PF00149">
    <property type="entry name" value="Metallophos"/>
    <property type="match status" value="1"/>
</dbReference>
<dbReference type="Proteomes" id="UP000324209">
    <property type="component" value="Chromosome"/>
</dbReference>
<reference evidence="6 7" key="1">
    <citation type="submission" date="2019-02" db="EMBL/GenBank/DDBJ databases">
        <title>Complete Genome Sequence and Methylome Analysis of free living Spirochaetas.</title>
        <authorList>
            <person name="Fomenkov A."/>
            <person name="Dubinina G."/>
            <person name="Leshcheva N."/>
            <person name="Mikheeva N."/>
            <person name="Grabovich M."/>
            <person name="Vincze T."/>
            <person name="Roberts R.J."/>
        </authorList>
    </citation>
    <scope>NUCLEOTIDE SEQUENCE [LARGE SCALE GENOMIC DNA]</scope>
    <source>
        <strain evidence="6 7">K2</strain>
    </source>
</reference>
<sequence>MKILHTSDWHLGKKLGNWSRLEEQKEILDEIIEICRIEEPDLILLSGDLYDSWNPPHEAIELLYRSLHRMTGGGKRIILALAGNHDAPEHVEAPDALARECGIFFMGYPESQPEDISLDSGLSASFPDPGMVLFKGLPGVREEVRIICTPYASETRMRRYLDVENKEDALRTVLTKRWKNLATKYFNDQGINLMAAHLFMGSRSELLAEEEPEGEKSILHPGGLEQIYTESLPGECQYMALGHLHRGFPVASSPVPAVYSGSPGAYSLSEKSEGKSVVLITVQPGGKAKYRFHPLQSPWPLYRKTFSSADEAVTWLQEHPRGYVEITMKTEEYLRGAEKQKILQSHERILAIIPELKNKGGEEIFKKRNFSGKSIREVFDEYYRSSRQNTPPGEELMNLLDEILSGQDS</sequence>
<accession>A0A5C1QN74</accession>
<comment type="function">
    <text evidence="4">SbcCD cleaves DNA hairpin structures. These structures can inhibit DNA replication and are intermediates in certain DNA recombination reactions. The complex acts as a 3'-&gt;5' double strand exonuclease that can open hairpins. It also has a 5' single-strand endonuclease activity.</text>
</comment>
<dbReference type="Gene3D" id="3.60.21.10">
    <property type="match status" value="1"/>
</dbReference>